<feature type="compositionally biased region" description="Acidic residues" evidence="1">
    <location>
        <begin position="705"/>
        <end position="717"/>
    </location>
</feature>
<feature type="compositionally biased region" description="Low complexity" evidence="1">
    <location>
        <begin position="531"/>
        <end position="544"/>
    </location>
</feature>
<feature type="compositionally biased region" description="Basic and acidic residues" evidence="1">
    <location>
        <begin position="16"/>
        <end position="27"/>
    </location>
</feature>
<evidence type="ECO:0000313" key="3">
    <source>
        <dbReference type="Proteomes" id="UP001460270"/>
    </source>
</evidence>
<dbReference type="Pfam" id="PF15273">
    <property type="entry name" value="NHS"/>
    <property type="match status" value="1"/>
</dbReference>
<dbReference type="AlphaFoldDB" id="A0AAW0MJ19"/>
<organism evidence="2 3">
    <name type="scientific">Mugilogobius chulae</name>
    <name type="common">yellowstripe goby</name>
    <dbReference type="NCBI Taxonomy" id="88201"/>
    <lineage>
        <taxon>Eukaryota</taxon>
        <taxon>Metazoa</taxon>
        <taxon>Chordata</taxon>
        <taxon>Craniata</taxon>
        <taxon>Vertebrata</taxon>
        <taxon>Euteleostomi</taxon>
        <taxon>Actinopterygii</taxon>
        <taxon>Neopterygii</taxon>
        <taxon>Teleostei</taxon>
        <taxon>Neoteleostei</taxon>
        <taxon>Acanthomorphata</taxon>
        <taxon>Gobiaria</taxon>
        <taxon>Gobiiformes</taxon>
        <taxon>Gobioidei</taxon>
        <taxon>Gobiidae</taxon>
        <taxon>Gobionellinae</taxon>
        <taxon>Mugilogobius</taxon>
    </lineage>
</organism>
<feature type="region of interest" description="Disordered" evidence="1">
    <location>
        <begin position="618"/>
        <end position="651"/>
    </location>
</feature>
<proteinExistence type="predicted"/>
<reference evidence="3" key="1">
    <citation type="submission" date="2024-04" db="EMBL/GenBank/DDBJ databases">
        <title>Salinicola lusitanus LLJ914,a marine bacterium isolated from the Okinawa Trough.</title>
        <authorList>
            <person name="Li J."/>
        </authorList>
    </citation>
    <scope>NUCLEOTIDE SEQUENCE [LARGE SCALE GENOMIC DNA]</scope>
</reference>
<dbReference type="InterPro" id="IPR024845">
    <property type="entry name" value="NHS-like"/>
</dbReference>
<feature type="compositionally biased region" description="Basic residues" evidence="1">
    <location>
        <begin position="514"/>
        <end position="524"/>
    </location>
</feature>
<dbReference type="PANTHER" id="PTHR23039">
    <property type="entry name" value="NANCE-HORAN SYNDROME PROTEIN"/>
    <property type="match status" value="1"/>
</dbReference>
<comment type="caution">
    <text evidence="2">The sequence shown here is derived from an EMBL/GenBank/DDBJ whole genome shotgun (WGS) entry which is preliminary data.</text>
</comment>
<feature type="region of interest" description="Disordered" evidence="1">
    <location>
        <begin position="664"/>
        <end position="736"/>
    </location>
</feature>
<dbReference type="EMBL" id="JBBPFD010000056">
    <property type="protein sequence ID" value="KAK7880723.1"/>
    <property type="molecule type" value="Genomic_DNA"/>
</dbReference>
<dbReference type="PANTHER" id="PTHR23039:SF9">
    <property type="entry name" value="LOW QUALITY PROTEIN: NHS-LIKE PROTEIN 1"/>
    <property type="match status" value="1"/>
</dbReference>
<sequence>MCLSAEQASNVDQNDCDDRRSCEETNVKPEQSCEDEFSLDEIEKILRDLEACVEDSDAETLRAKRRETDSETAAEIVRDAREFEAAQTGRSLDDSERNVSERKQDLLKEAGHKAEIRSSDLKIQNAQITRVRQYKLQTTESYFRTQDEESPGTKSGLKERNQAYLDMYALLAESTTTRLNRDDGGLSHDGKNVQQNRSKGRSKAKNSYYDVNESNVSEFSDKTTGLNDGEDGELKLNGPWVKIKSPDEVYEAEETPYWSLCRGKPTQKASESPTKTRSPVKPSLPKKPDLGILGLLNKTAKRADPVERTSPGKAQNASSNQNSNSPRREKPPIVHKKPNLATQSPTKERSSGKSDHVWTSQSTTSGRVNEVNVEDLEAILEERVSGFNGFAQNGCSDFNKETSEQRMWSLEMNGHFGESRSEAVWKSSESDEAENSVRFENSWMEKLENLGSCRKSRVASVENPTENIWCPRNANCVFTERDGRSQAEFFGSYGQQNVNVFGRDFTTETETKKIPMKKPPRTKRNQSVLASQSESSRSSSSSSSDSDRDVRAIQPSDWPQLLLAQQRALHGQSEGGAVPARPPDPGAGRRRVTVAAQTRSTDDLFAVIHRSKRKMFGRKDSGFFSSSSSSSSPSPPVTPTDPCPAPEKGVHFGSVSRVSAVERLCRPSQRPQQRPLTPTASGSRWVSSRTRLAPMAAILERHEEEREEEEEDDDDDDVLSRTQFCCRPEVDRFSPG</sequence>
<feature type="region of interest" description="Disordered" evidence="1">
    <location>
        <begin position="261"/>
        <end position="366"/>
    </location>
</feature>
<feature type="region of interest" description="Disordered" evidence="1">
    <location>
        <begin position="179"/>
        <end position="238"/>
    </location>
</feature>
<dbReference type="GO" id="GO:0030154">
    <property type="term" value="P:cell differentiation"/>
    <property type="evidence" value="ECO:0007669"/>
    <property type="project" value="TreeGrafter"/>
</dbReference>
<feature type="compositionally biased region" description="Polar residues" evidence="1">
    <location>
        <begin position="267"/>
        <end position="277"/>
    </location>
</feature>
<feature type="region of interest" description="Disordered" evidence="1">
    <location>
        <begin position="509"/>
        <end position="550"/>
    </location>
</feature>
<evidence type="ECO:0000313" key="2">
    <source>
        <dbReference type="EMBL" id="KAK7880723.1"/>
    </source>
</evidence>
<evidence type="ECO:0000256" key="1">
    <source>
        <dbReference type="SAM" id="MobiDB-lite"/>
    </source>
</evidence>
<dbReference type="Proteomes" id="UP001460270">
    <property type="component" value="Unassembled WGS sequence"/>
</dbReference>
<feature type="compositionally biased region" description="Basic and acidic residues" evidence="1">
    <location>
        <begin position="346"/>
        <end position="356"/>
    </location>
</feature>
<feature type="compositionally biased region" description="Basic and acidic residues" evidence="1">
    <location>
        <begin position="179"/>
        <end position="191"/>
    </location>
</feature>
<name>A0AAW0MJ19_9GOBI</name>
<keyword evidence="3" id="KW-1185">Reference proteome</keyword>
<gene>
    <name evidence="2" type="ORF">WMY93_032637</name>
</gene>
<feature type="compositionally biased region" description="Polar residues" evidence="1">
    <location>
        <begin position="357"/>
        <end position="366"/>
    </location>
</feature>
<feature type="compositionally biased region" description="Pro residues" evidence="1">
    <location>
        <begin position="633"/>
        <end position="645"/>
    </location>
</feature>
<feature type="region of interest" description="Disordered" evidence="1">
    <location>
        <begin position="568"/>
        <end position="596"/>
    </location>
</feature>
<feature type="compositionally biased region" description="Polar residues" evidence="1">
    <location>
        <begin position="212"/>
        <end position="226"/>
    </location>
</feature>
<feature type="compositionally biased region" description="Low complexity" evidence="1">
    <location>
        <begin position="314"/>
        <end position="325"/>
    </location>
</feature>
<feature type="compositionally biased region" description="Polar residues" evidence="1">
    <location>
        <begin position="1"/>
        <end position="13"/>
    </location>
</feature>
<accession>A0AAW0MJ19</accession>
<feature type="region of interest" description="Disordered" evidence="1">
    <location>
        <begin position="1"/>
        <end position="31"/>
    </location>
</feature>
<protein>
    <submittedName>
        <fullName evidence="2">Uncharacterized protein</fullName>
    </submittedName>
</protein>
<feature type="compositionally biased region" description="Polar residues" evidence="1">
    <location>
        <begin position="669"/>
        <end position="690"/>
    </location>
</feature>